<dbReference type="Proteomes" id="UP000694621">
    <property type="component" value="Unplaced"/>
</dbReference>
<accession>A0A8B9GYP4</accession>
<keyword evidence="1" id="KW-0812">Transmembrane</keyword>
<reference evidence="2" key="1">
    <citation type="submission" date="2025-08" db="UniProtKB">
        <authorList>
            <consortium name="Ensembl"/>
        </authorList>
    </citation>
    <scope>IDENTIFICATION</scope>
</reference>
<keyword evidence="1" id="KW-0472">Membrane</keyword>
<feature type="transmembrane region" description="Helical" evidence="1">
    <location>
        <begin position="6"/>
        <end position="25"/>
    </location>
</feature>
<protein>
    <submittedName>
        <fullName evidence="2">Uncharacterized protein</fullName>
    </submittedName>
</protein>
<name>A0A8B9GYP4_ASTMX</name>
<dbReference type="AlphaFoldDB" id="A0A8B9GYP4"/>
<sequence>IYLDWMSVGLALLAGVLSLFLLEIFRLNSSRRQNPPGPKPLPFVGNLPQLKKDAMSLVNSLLLVCSNGNKQSFGKHPLPLPN</sequence>
<evidence type="ECO:0000313" key="2">
    <source>
        <dbReference type="Ensembl" id="ENSAMXP00005005800.1"/>
    </source>
</evidence>
<evidence type="ECO:0000313" key="3">
    <source>
        <dbReference type="Proteomes" id="UP000694621"/>
    </source>
</evidence>
<dbReference type="Ensembl" id="ENSAMXT00005006602.1">
    <property type="protein sequence ID" value="ENSAMXP00005005800.1"/>
    <property type="gene ID" value="ENSAMXG00005003507.1"/>
</dbReference>
<proteinExistence type="predicted"/>
<keyword evidence="1" id="KW-1133">Transmembrane helix</keyword>
<organism evidence="2 3">
    <name type="scientific">Astyanax mexicanus</name>
    <name type="common">Blind cave fish</name>
    <name type="synonym">Astyanax fasciatus mexicanus</name>
    <dbReference type="NCBI Taxonomy" id="7994"/>
    <lineage>
        <taxon>Eukaryota</taxon>
        <taxon>Metazoa</taxon>
        <taxon>Chordata</taxon>
        <taxon>Craniata</taxon>
        <taxon>Vertebrata</taxon>
        <taxon>Euteleostomi</taxon>
        <taxon>Actinopterygii</taxon>
        <taxon>Neopterygii</taxon>
        <taxon>Teleostei</taxon>
        <taxon>Ostariophysi</taxon>
        <taxon>Characiformes</taxon>
        <taxon>Characoidei</taxon>
        <taxon>Acestrorhamphidae</taxon>
        <taxon>Acestrorhamphinae</taxon>
        <taxon>Astyanax</taxon>
    </lineage>
</organism>
<evidence type="ECO:0000256" key="1">
    <source>
        <dbReference type="SAM" id="Phobius"/>
    </source>
</evidence>